<gene>
    <name evidence="1" type="ORF">AGR13a_Cc170307</name>
</gene>
<dbReference type="Proteomes" id="UP000191812">
    <property type="component" value="Unassembled WGS sequence"/>
</dbReference>
<sequence>MKESGFLEVEIRVECLARCNDGYQDEVINAGWHYWNAALADFGDEEQPRYTTRRLHGRNP</sequence>
<organism evidence="1 2">
    <name type="scientific">Agrobacterium genomosp. 13 str. CFBP 6927</name>
    <dbReference type="NCBI Taxonomy" id="1183428"/>
    <lineage>
        <taxon>Bacteria</taxon>
        <taxon>Pseudomonadati</taxon>
        <taxon>Pseudomonadota</taxon>
        <taxon>Alphaproteobacteria</taxon>
        <taxon>Hyphomicrobiales</taxon>
        <taxon>Rhizobiaceae</taxon>
        <taxon>Rhizobium/Agrobacterium group</taxon>
        <taxon>Agrobacterium</taxon>
        <taxon>Agrobacterium tumefaciens complex</taxon>
    </lineage>
</organism>
<dbReference type="EMBL" id="FBWH01000009">
    <property type="protein sequence ID" value="CUX14248.1"/>
    <property type="molecule type" value="Genomic_DNA"/>
</dbReference>
<evidence type="ECO:0008006" key="3">
    <source>
        <dbReference type="Google" id="ProtNLM"/>
    </source>
</evidence>
<keyword evidence="2" id="KW-1185">Reference proteome</keyword>
<proteinExistence type="predicted"/>
<comment type="caution">
    <text evidence="1">The sequence shown here is derived from an EMBL/GenBank/DDBJ whole genome shotgun (WGS) entry which is preliminary data.</text>
</comment>
<evidence type="ECO:0000313" key="2">
    <source>
        <dbReference type="Proteomes" id="UP000191812"/>
    </source>
</evidence>
<reference evidence="1 2" key="1">
    <citation type="submission" date="2016-01" db="EMBL/GenBank/DDBJ databases">
        <authorList>
            <person name="Regsiter A."/>
            <person name="william w."/>
        </authorList>
    </citation>
    <scope>NUCLEOTIDE SEQUENCE [LARGE SCALE GENOMIC DNA]</scope>
    <source>
        <strain evidence="1 2">CFBP 6927</strain>
    </source>
</reference>
<name>A0ABM9VC23_9HYPH</name>
<protein>
    <recommendedName>
        <fullName evidence="3">Transposase</fullName>
    </recommendedName>
</protein>
<accession>A0ABM9VC23</accession>
<evidence type="ECO:0000313" key="1">
    <source>
        <dbReference type="EMBL" id="CUX14248.1"/>
    </source>
</evidence>